<accession>A0ABM8QT81</accession>
<comment type="caution">
    <text evidence="1">The sequence shown here is derived from an EMBL/GenBank/DDBJ whole genome shotgun (WGS) entry which is preliminary data.</text>
</comment>
<gene>
    <name evidence="1" type="ORF">R69888_01290</name>
</gene>
<keyword evidence="2" id="KW-1185">Reference proteome</keyword>
<dbReference type="EMBL" id="CAJNBK010000002">
    <property type="protein sequence ID" value="CAE6714128.1"/>
    <property type="molecule type" value="Genomic_DNA"/>
</dbReference>
<evidence type="ECO:0000313" key="2">
    <source>
        <dbReference type="Proteomes" id="UP000672526"/>
    </source>
</evidence>
<name>A0ABM8QT81_9BURK</name>
<dbReference type="RefSeq" id="WP_211610181.1">
    <property type="nucleotide sequence ID" value="NZ_CAJNBK010000002.1"/>
</dbReference>
<sequence length="141" mass="15401">MRAIDLSGCTFGRLTVLARDGSDAKRQAKWLCQCQCGTIKTIAGASLKKGTTKACGCLHVERTRAMGLANADKLYDGLTLHEHSKRSGVPYSTLTARVRKHSHPFPAHIAPEAHAEQAKQRESMRGQNIDGFRAWLGKGTQ</sequence>
<organism evidence="1 2">
    <name type="scientific">Paraburkholderia haematera</name>
    <dbReference type="NCBI Taxonomy" id="2793077"/>
    <lineage>
        <taxon>Bacteria</taxon>
        <taxon>Pseudomonadati</taxon>
        <taxon>Pseudomonadota</taxon>
        <taxon>Betaproteobacteria</taxon>
        <taxon>Burkholderiales</taxon>
        <taxon>Burkholderiaceae</taxon>
        <taxon>Paraburkholderia</taxon>
    </lineage>
</organism>
<protein>
    <submittedName>
        <fullName evidence="1">Uncharacterized protein</fullName>
    </submittedName>
</protein>
<proteinExistence type="predicted"/>
<reference evidence="1 2" key="1">
    <citation type="submission" date="2021-02" db="EMBL/GenBank/DDBJ databases">
        <authorList>
            <person name="Vanwijnsberghe S."/>
        </authorList>
    </citation>
    <scope>NUCLEOTIDE SEQUENCE [LARGE SCALE GENOMIC DNA]</scope>
    <source>
        <strain evidence="1 2">LMG 31837</strain>
    </source>
</reference>
<dbReference type="Proteomes" id="UP000672526">
    <property type="component" value="Unassembled WGS sequence"/>
</dbReference>
<evidence type="ECO:0000313" key="1">
    <source>
        <dbReference type="EMBL" id="CAE6714128.1"/>
    </source>
</evidence>